<protein>
    <submittedName>
        <fullName evidence="1">Uncharacterized protein</fullName>
    </submittedName>
</protein>
<dbReference type="EMBL" id="CP006704">
    <property type="protein sequence ID" value="AIJ45636.1"/>
    <property type="molecule type" value="Genomic_DNA"/>
</dbReference>
<accession>A0A076PLT3</accession>
<gene>
    <name evidence="1" type="ORF">O987_07445</name>
</gene>
<dbReference type="AlphaFoldDB" id="A0A076PLT3"/>
<organism evidence="1 2">
    <name type="scientific">Comamonas testosteroni TK102</name>
    <dbReference type="NCBI Taxonomy" id="1392005"/>
    <lineage>
        <taxon>Bacteria</taxon>
        <taxon>Pseudomonadati</taxon>
        <taxon>Pseudomonadota</taxon>
        <taxon>Betaproteobacteria</taxon>
        <taxon>Burkholderiales</taxon>
        <taxon>Comamonadaceae</taxon>
        <taxon>Comamonas</taxon>
    </lineage>
</organism>
<dbReference type="HOGENOM" id="CLU_3232238_0_0_4"/>
<name>A0A076PLT3_COMTE</name>
<dbReference type="Proteomes" id="UP000028782">
    <property type="component" value="Chromosome"/>
</dbReference>
<evidence type="ECO:0000313" key="2">
    <source>
        <dbReference type="Proteomes" id="UP000028782"/>
    </source>
</evidence>
<reference evidence="1 2" key="1">
    <citation type="journal article" date="2014" name="Genome Announc.">
        <title>Complete Genome Sequence of Polychlorinated Biphenyl Degrader Comamonas testosteroni TK102 (NBRC 109938).</title>
        <authorList>
            <person name="Fukuda K."/>
            <person name="Hosoyama A."/>
            <person name="Tsuchikane K."/>
            <person name="Ohji S."/>
            <person name="Yamazoe A."/>
            <person name="Fujita N."/>
            <person name="Shintani M."/>
            <person name="Kimbara K."/>
        </authorList>
    </citation>
    <scope>NUCLEOTIDE SEQUENCE [LARGE SCALE GENOMIC DNA]</scope>
    <source>
        <strain evidence="1">TK102</strain>
    </source>
</reference>
<dbReference type="KEGG" id="ctes:O987_07445"/>
<evidence type="ECO:0000313" key="1">
    <source>
        <dbReference type="EMBL" id="AIJ45636.1"/>
    </source>
</evidence>
<proteinExistence type="predicted"/>
<sequence length="43" mass="4667">MALAIVAVVRVNGSLDAGSHQRWQLTIQELAIKPQRGVPLLCL</sequence>